<gene>
    <name evidence="1" type="ORF">WKI47_05290</name>
</gene>
<sequence>MSDSIRQNEFGQPYILPAAGRMTSRRIGRETRYRLYAKLLEKSTPAILSLRFVFRYN</sequence>
<accession>A0ACC6P8S7</accession>
<dbReference type="Proteomes" id="UP001380953">
    <property type="component" value="Unassembled WGS sequence"/>
</dbReference>
<organism evidence="1 2">
    <name type="scientific">Saccharibacillus sacchari</name>
    <dbReference type="NCBI Taxonomy" id="456493"/>
    <lineage>
        <taxon>Bacteria</taxon>
        <taxon>Bacillati</taxon>
        <taxon>Bacillota</taxon>
        <taxon>Bacilli</taxon>
        <taxon>Bacillales</taxon>
        <taxon>Paenibacillaceae</taxon>
        <taxon>Saccharibacillus</taxon>
    </lineage>
</organism>
<evidence type="ECO:0000313" key="1">
    <source>
        <dbReference type="EMBL" id="MEJ8303330.1"/>
    </source>
</evidence>
<dbReference type="EMBL" id="JBBKAR010000016">
    <property type="protein sequence ID" value="MEJ8303330.1"/>
    <property type="molecule type" value="Genomic_DNA"/>
</dbReference>
<keyword evidence="2" id="KW-1185">Reference proteome</keyword>
<protein>
    <submittedName>
        <fullName evidence="1">Uncharacterized protein</fullName>
    </submittedName>
</protein>
<proteinExistence type="predicted"/>
<name>A0ACC6P8S7_9BACL</name>
<comment type="caution">
    <text evidence="1">The sequence shown here is derived from an EMBL/GenBank/DDBJ whole genome shotgun (WGS) entry which is preliminary data.</text>
</comment>
<evidence type="ECO:0000313" key="2">
    <source>
        <dbReference type="Proteomes" id="UP001380953"/>
    </source>
</evidence>
<reference evidence="1" key="1">
    <citation type="submission" date="2024-03" db="EMBL/GenBank/DDBJ databases">
        <title>Whole genome sequecning of epiphytes from Marcgravia umbellata leaves.</title>
        <authorList>
            <person name="Kumar G."/>
            <person name="Savka M.A."/>
        </authorList>
    </citation>
    <scope>NUCLEOTIDE SEQUENCE</scope>
    <source>
        <strain evidence="1">RIT_BL5</strain>
    </source>
</reference>